<keyword evidence="1 4" id="KW-0560">Oxidoreductase</keyword>
<dbReference type="AlphaFoldDB" id="A0A368XRS0"/>
<comment type="function">
    <text evidence="4">Has an important function as a repair enzyme for proteins that have been inactivated by oxidation. Catalyzes the reversible oxidation-reduction of methionine sulfoxide in proteins to methionine.</text>
</comment>
<organism evidence="7 8">
    <name type="scientific">Pseudorhodoferax soli</name>
    <dbReference type="NCBI Taxonomy" id="545864"/>
    <lineage>
        <taxon>Bacteria</taxon>
        <taxon>Pseudomonadati</taxon>
        <taxon>Pseudomonadota</taxon>
        <taxon>Betaproteobacteria</taxon>
        <taxon>Burkholderiales</taxon>
        <taxon>Comamonadaceae</taxon>
    </lineage>
</organism>
<evidence type="ECO:0000256" key="1">
    <source>
        <dbReference type="ARBA" id="ARBA00023002"/>
    </source>
</evidence>
<dbReference type="PANTHER" id="PTHR43774">
    <property type="entry name" value="PEPTIDE METHIONINE SULFOXIDE REDUCTASE"/>
    <property type="match status" value="1"/>
</dbReference>
<dbReference type="Pfam" id="PF01625">
    <property type="entry name" value="PMSR"/>
    <property type="match status" value="1"/>
</dbReference>
<proteinExistence type="inferred from homology"/>
<dbReference type="Gene3D" id="3.30.1060.10">
    <property type="entry name" value="Peptide methionine sulphoxide reductase MsrA"/>
    <property type="match status" value="1"/>
</dbReference>
<evidence type="ECO:0000256" key="4">
    <source>
        <dbReference type="HAMAP-Rule" id="MF_01401"/>
    </source>
</evidence>
<evidence type="ECO:0000313" key="7">
    <source>
        <dbReference type="EMBL" id="RCW70565.1"/>
    </source>
</evidence>
<feature type="chain" id="PRO_5016926221" description="Peptide methionine sulfoxide reductase MsrA" evidence="5">
    <location>
        <begin position="40"/>
        <end position="246"/>
    </location>
</feature>
<protein>
    <recommendedName>
        <fullName evidence="4">Peptide methionine sulfoxide reductase MsrA</fullName>
        <shortName evidence="4">Protein-methionine-S-oxide reductase</shortName>
        <ecNumber evidence="4">1.8.4.11</ecNumber>
    </recommendedName>
    <alternativeName>
        <fullName evidence="4">Peptide-methionine (S)-S-oxide reductase</fullName>
        <shortName evidence="4">Peptide Met(O) reductase</shortName>
    </alternativeName>
</protein>
<comment type="caution">
    <text evidence="7">The sequence shown here is derived from an EMBL/GenBank/DDBJ whole genome shotgun (WGS) entry which is preliminary data.</text>
</comment>
<evidence type="ECO:0000256" key="2">
    <source>
        <dbReference type="ARBA" id="ARBA00047806"/>
    </source>
</evidence>
<keyword evidence="8" id="KW-1185">Reference proteome</keyword>
<comment type="catalytic activity">
    <reaction evidence="2 4">
        <text>L-methionyl-[protein] + [thioredoxin]-disulfide + H2O = L-methionyl-(S)-S-oxide-[protein] + [thioredoxin]-dithiol</text>
        <dbReference type="Rhea" id="RHEA:14217"/>
        <dbReference type="Rhea" id="RHEA-COMP:10698"/>
        <dbReference type="Rhea" id="RHEA-COMP:10700"/>
        <dbReference type="Rhea" id="RHEA-COMP:12313"/>
        <dbReference type="Rhea" id="RHEA-COMP:12315"/>
        <dbReference type="ChEBI" id="CHEBI:15377"/>
        <dbReference type="ChEBI" id="CHEBI:16044"/>
        <dbReference type="ChEBI" id="CHEBI:29950"/>
        <dbReference type="ChEBI" id="CHEBI:44120"/>
        <dbReference type="ChEBI" id="CHEBI:50058"/>
        <dbReference type="EC" id="1.8.4.11"/>
    </reaction>
</comment>
<dbReference type="PROSITE" id="PS51318">
    <property type="entry name" value="TAT"/>
    <property type="match status" value="1"/>
</dbReference>
<dbReference type="InterPro" id="IPR036509">
    <property type="entry name" value="Met_Sox_Rdtase_MsrA_sf"/>
</dbReference>
<evidence type="ECO:0000256" key="5">
    <source>
        <dbReference type="SAM" id="SignalP"/>
    </source>
</evidence>
<dbReference type="RefSeq" id="WP_211333016.1">
    <property type="nucleotide sequence ID" value="NZ_QPJK01000005.1"/>
</dbReference>
<dbReference type="EMBL" id="QPJK01000005">
    <property type="protein sequence ID" value="RCW70565.1"/>
    <property type="molecule type" value="Genomic_DNA"/>
</dbReference>
<feature type="domain" description="Peptide methionine sulphoxide reductase MsrA" evidence="6">
    <location>
        <begin position="63"/>
        <end position="215"/>
    </location>
</feature>
<comment type="similarity">
    <text evidence="4">Belongs to the MsrA Met sulfoxide reductase family.</text>
</comment>
<name>A0A368XRS0_9BURK</name>
<evidence type="ECO:0000256" key="3">
    <source>
        <dbReference type="ARBA" id="ARBA00048782"/>
    </source>
</evidence>
<evidence type="ECO:0000313" key="8">
    <source>
        <dbReference type="Proteomes" id="UP000252884"/>
    </source>
</evidence>
<dbReference type="PANTHER" id="PTHR43774:SF1">
    <property type="entry name" value="PEPTIDE METHIONINE SULFOXIDE REDUCTASE MSRA 2"/>
    <property type="match status" value="1"/>
</dbReference>
<feature type="active site" evidence="4">
    <location>
        <position position="70"/>
    </location>
</feature>
<dbReference type="InterPro" id="IPR006311">
    <property type="entry name" value="TAT_signal"/>
</dbReference>
<feature type="signal peptide" evidence="5">
    <location>
        <begin position="1"/>
        <end position="39"/>
    </location>
</feature>
<evidence type="ECO:0000259" key="6">
    <source>
        <dbReference type="Pfam" id="PF01625"/>
    </source>
</evidence>
<dbReference type="Proteomes" id="UP000252884">
    <property type="component" value="Unassembled WGS sequence"/>
</dbReference>
<dbReference type="GO" id="GO:0008113">
    <property type="term" value="F:peptide-methionine (S)-S-oxide reductase activity"/>
    <property type="evidence" value="ECO:0007669"/>
    <property type="project" value="UniProtKB-UniRule"/>
</dbReference>
<accession>A0A368XRS0</accession>
<dbReference type="EC" id="1.8.4.11" evidence="4"/>
<gene>
    <name evidence="4" type="primary">msrA</name>
    <name evidence="7" type="ORF">DES41_105508</name>
</gene>
<keyword evidence="5" id="KW-0732">Signal</keyword>
<dbReference type="GO" id="GO:0033744">
    <property type="term" value="F:L-methionine:thioredoxin-disulfide S-oxidoreductase activity"/>
    <property type="evidence" value="ECO:0007669"/>
    <property type="project" value="RHEA"/>
</dbReference>
<dbReference type="NCBIfam" id="TIGR00401">
    <property type="entry name" value="msrA"/>
    <property type="match status" value="1"/>
</dbReference>
<reference evidence="7 8" key="1">
    <citation type="submission" date="2018-07" db="EMBL/GenBank/DDBJ databases">
        <title>Genomic Encyclopedia of Type Strains, Phase IV (KMG-IV): sequencing the most valuable type-strain genomes for metagenomic binning, comparative biology and taxonomic classification.</title>
        <authorList>
            <person name="Goeker M."/>
        </authorList>
    </citation>
    <scope>NUCLEOTIDE SEQUENCE [LARGE SCALE GENOMIC DNA]</scope>
    <source>
        <strain evidence="7 8">DSM 21634</strain>
    </source>
</reference>
<comment type="catalytic activity">
    <reaction evidence="3 4">
        <text>[thioredoxin]-disulfide + L-methionine + H2O = L-methionine (S)-S-oxide + [thioredoxin]-dithiol</text>
        <dbReference type="Rhea" id="RHEA:19993"/>
        <dbReference type="Rhea" id="RHEA-COMP:10698"/>
        <dbReference type="Rhea" id="RHEA-COMP:10700"/>
        <dbReference type="ChEBI" id="CHEBI:15377"/>
        <dbReference type="ChEBI" id="CHEBI:29950"/>
        <dbReference type="ChEBI" id="CHEBI:50058"/>
        <dbReference type="ChEBI" id="CHEBI:57844"/>
        <dbReference type="ChEBI" id="CHEBI:58772"/>
        <dbReference type="EC" id="1.8.4.11"/>
    </reaction>
</comment>
<sequence length="246" mass="26407">MKNTVTTSQPVLSRRGTLTAMSLLLTGAFAAWKALPAMAAESAVAIPPPKDAGTPAAGATSETAVLAGGCFWGVQGVFQHVKGVTRAVSGYAGGEARTANYNAIGSGSTGHAEAVRITYDPREIGFGQILQIYFSVVHNPTQLNRQGPDFGTQYRSTIFAQSAEQARVAKAYIAQLDQARSFGAPIATTIELAKPFYDAEAYHQDYMTLHPNQPYIAMHDLPKRESLKRVFPDRYRDKPVLVGAST</sequence>
<dbReference type="InterPro" id="IPR002569">
    <property type="entry name" value="Met_Sox_Rdtase_MsrA_dom"/>
</dbReference>
<dbReference type="HAMAP" id="MF_01401">
    <property type="entry name" value="MsrA"/>
    <property type="match status" value="1"/>
</dbReference>
<dbReference type="SUPFAM" id="SSF55068">
    <property type="entry name" value="Peptide methionine sulfoxide reductase"/>
    <property type="match status" value="1"/>
</dbReference>